<evidence type="ECO:0000313" key="8">
    <source>
        <dbReference type="EMBL" id="MCW1914335.1"/>
    </source>
</evidence>
<evidence type="ECO:0000256" key="4">
    <source>
        <dbReference type="ARBA" id="ARBA00022989"/>
    </source>
</evidence>
<accession>A0ABT3G3B0</accession>
<name>A0ABT3G3B0_9BACT</name>
<dbReference type="InterPro" id="IPR050638">
    <property type="entry name" value="AA-Vitamin_Transporters"/>
</dbReference>
<proteinExistence type="predicted"/>
<keyword evidence="2" id="KW-1003">Cell membrane</keyword>
<dbReference type="InterPro" id="IPR037185">
    <property type="entry name" value="EmrE-like"/>
</dbReference>
<keyword evidence="9" id="KW-1185">Reference proteome</keyword>
<dbReference type="Proteomes" id="UP001165653">
    <property type="component" value="Unassembled WGS sequence"/>
</dbReference>
<keyword evidence="4 6" id="KW-1133">Transmembrane helix</keyword>
<evidence type="ECO:0000256" key="2">
    <source>
        <dbReference type="ARBA" id="ARBA00022475"/>
    </source>
</evidence>
<evidence type="ECO:0000256" key="5">
    <source>
        <dbReference type="ARBA" id="ARBA00023136"/>
    </source>
</evidence>
<feature type="transmembrane region" description="Helical" evidence="6">
    <location>
        <begin position="48"/>
        <end position="68"/>
    </location>
</feature>
<feature type="transmembrane region" description="Helical" evidence="6">
    <location>
        <begin position="252"/>
        <end position="273"/>
    </location>
</feature>
<feature type="transmembrane region" description="Helical" evidence="6">
    <location>
        <begin position="279"/>
        <end position="296"/>
    </location>
</feature>
<dbReference type="SUPFAM" id="SSF103481">
    <property type="entry name" value="Multidrug resistance efflux transporter EmrE"/>
    <property type="match status" value="2"/>
</dbReference>
<keyword evidence="5 6" id="KW-0472">Membrane</keyword>
<organism evidence="8 9">
    <name type="scientific">Luteolibacter rhizosphaerae</name>
    <dbReference type="NCBI Taxonomy" id="2989719"/>
    <lineage>
        <taxon>Bacteria</taxon>
        <taxon>Pseudomonadati</taxon>
        <taxon>Verrucomicrobiota</taxon>
        <taxon>Verrucomicrobiia</taxon>
        <taxon>Verrucomicrobiales</taxon>
        <taxon>Verrucomicrobiaceae</taxon>
        <taxon>Luteolibacter</taxon>
    </lineage>
</organism>
<evidence type="ECO:0000256" key="1">
    <source>
        <dbReference type="ARBA" id="ARBA00004651"/>
    </source>
</evidence>
<comment type="caution">
    <text evidence="8">The sequence shown here is derived from an EMBL/GenBank/DDBJ whole genome shotgun (WGS) entry which is preliminary data.</text>
</comment>
<feature type="transmembrane region" description="Helical" evidence="6">
    <location>
        <begin position="163"/>
        <end position="182"/>
    </location>
</feature>
<dbReference type="Pfam" id="PF00892">
    <property type="entry name" value="EamA"/>
    <property type="match status" value="1"/>
</dbReference>
<feature type="domain" description="EamA" evidence="7">
    <location>
        <begin position="14"/>
        <end position="150"/>
    </location>
</feature>
<evidence type="ECO:0000256" key="3">
    <source>
        <dbReference type="ARBA" id="ARBA00022692"/>
    </source>
</evidence>
<feature type="transmembrane region" description="Helical" evidence="6">
    <location>
        <begin position="220"/>
        <end position="240"/>
    </location>
</feature>
<dbReference type="PANTHER" id="PTHR32322">
    <property type="entry name" value="INNER MEMBRANE TRANSPORTER"/>
    <property type="match status" value="1"/>
</dbReference>
<evidence type="ECO:0000256" key="6">
    <source>
        <dbReference type="SAM" id="Phobius"/>
    </source>
</evidence>
<dbReference type="PANTHER" id="PTHR32322:SF18">
    <property type="entry name" value="S-ADENOSYLMETHIONINE_S-ADENOSYLHOMOCYSTEINE TRANSPORTER"/>
    <property type="match status" value="1"/>
</dbReference>
<protein>
    <submittedName>
        <fullName evidence="8">DMT family transporter</fullName>
    </submittedName>
</protein>
<gene>
    <name evidence="8" type="ORF">OJ996_12160</name>
</gene>
<feature type="transmembrane region" description="Helical" evidence="6">
    <location>
        <begin position="134"/>
        <end position="151"/>
    </location>
</feature>
<dbReference type="EMBL" id="JAPDDR010000005">
    <property type="protein sequence ID" value="MCW1914335.1"/>
    <property type="molecule type" value="Genomic_DNA"/>
</dbReference>
<dbReference type="RefSeq" id="WP_264513860.1">
    <property type="nucleotide sequence ID" value="NZ_JAPDDR010000005.1"/>
</dbReference>
<evidence type="ECO:0000259" key="7">
    <source>
        <dbReference type="Pfam" id="PF00892"/>
    </source>
</evidence>
<sequence length="306" mass="32002">MSGDHRWTKVLPPVLLCALLWGSAFPGIKAVYRIWESEGLKPTASDCWWFAGVRFTLAGLMLLAVARRPMEEFRATSKRALLGFCITQTFGQYLLFYLAISAASASLAGLLSALGSFWWMLLAPLAAGAPWPRLAQWLAIAIGGVGVAVAASSEKAGLGNPWLGTLLLLGSTGLGTLGLVQFTGLRKTIGARAATGFSLLGGGLGLLLAGAGSFPKAALLMPPAAMGTTVWLAFVSAAAFAQWNHLSTLHPVPLLAGYRFLIPLAATLESMLFLGERPGQGFILGGVLILGSLIASQRLSRPAAVA</sequence>
<evidence type="ECO:0000313" key="9">
    <source>
        <dbReference type="Proteomes" id="UP001165653"/>
    </source>
</evidence>
<feature type="transmembrane region" description="Helical" evidence="6">
    <location>
        <begin position="194"/>
        <end position="214"/>
    </location>
</feature>
<feature type="transmembrane region" description="Helical" evidence="6">
    <location>
        <begin position="80"/>
        <end position="100"/>
    </location>
</feature>
<comment type="subcellular location">
    <subcellularLocation>
        <location evidence="1">Cell membrane</location>
        <topology evidence="1">Multi-pass membrane protein</topology>
    </subcellularLocation>
</comment>
<reference evidence="8" key="1">
    <citation type="submission" date="2022-10" db="EMBL/GenBank/DDBJ databases">
        <title>Luteolibacter sp. GHJ8, whole genome shotgun sequencing project.</title>
        <authorList>
            <person name="Zhao G."/>
            <person name="Shen L."/>
        </authorList>
    </citation>
    <scope>NUCLEOTIDE SEQUENCE</scope>
    <source>
        <strain evidence="8">GHJ8</strain>
    </source>
</reference>
<feature type="transmembrane region" description="Helical" evidence="6">
    <location>
        <begin position="106"/>
        <end position="127"/>
    </location>
</feature>
<dbReference type="InterPro" id="IPR000620">
    <property type="entry name" value="EamA_dom"/>
</dbReference>
<keyword evidence="3 6" id="KW-0812">Transmembrane</keyword>